<protein>
    <submittedName>
        <fullName evidence="8">Cytochrome c biogenesis protein transmembrane region</fullName>
    </submittedName>
</protein>
<dbReference type="PANTHER" id="PTHR31272:SF4">
    <property type="entry name" value="CYTOCHROME C-TYPE BIOGENESIS PROTEIN HI_1454-RELATED"/>
    <property type="match status" value="1"/>
</dbReference>
<comment type="similarity">
    <text evidence="2">Belongs to the DsbD family.</text>
</comment>
<dbReference type="InterPro" id="IPR051790">
    <property type="entry name" value="Cytochrome_c-biogenesis_DsbD"/>
</dbReference>
<evidence type="ECO:0000256" key="5">
    <source>
        <dbReference type="ARBA" id="ARBA00023136"/>
    </source>
</evidence>
<dbReference type="EMBL" id="CP001826">
    <property type="protein sequence ID" value="ACZ42982.1"/>
    <property type="molecule type" value="Genomic_DNA"/>
</dbReference>
<keyword evidence="3 6" id="KW-0812">Transmembrane</keyword>
<feature type="transmembrane region" description="Helical" evidence="6">
    <location>
        <begin position="84"/>
        <end position="104"/>
    </location>
</feature>
<dbReference type="GO" id="GO:0017004">
    <property type="term" value="P:cytochrome complex assembly"/>
    <property type="evidence" value="ECO:0007669"/>
    <property type="project" value="InterPro"/>
</dbReference>
<dbReference type="PANTHER" id="PTHR31272">
    <property type="entry name" value="CYTOCHROME C-TYPE BIOGENESIS PROTEIN HI_1454-RELATED"/>
    <property type="match status" value="1"/>
</dbReference>
<feature type="domain" description="Cytochrome C biogenesis protein transmembrane" evidence="7">
    <location>
        <begin position="7"/>
        <end position="199"/>
    </location>
</feature>
<dbReference type="AlphaFoldDB" id="D1CGW1"/>
<dbReference type="HOGENOM" id="CLU_055985_1_0_0"/>
<evidence type="ECO:0000256" key="2">
    <source>
        <dbReference type="ARBA" id="ARBA00006143"/>
    </source>
</evidence>
<dbReference type="OrthoDB" id="5244297at2"/>
<evidence type="ECO:0000313" key="8">
    <source>
        <dbReference type="EMBL" id="ACZ42982.1"/>
    </source>
</evidence>
<dbReference type="eggNOG" id="COG0785">
    <property type="taxonomic scope" value="Bacteria"/>
</dbReference>
<feature type="transmembrane region" description="Helical" evidence="6">
    <location>
        <begin position="124"/>
        <end position="140"/>
    </location>
</feature>
<keyword evidence="5 6" id="KW-0472">Membrane</keyword>
<dbReference type="InterPro" id="IPR003834">
    <property type="entry name" value="Cyt_c_assmbl_TM_dom"/>
</dbReference>
<feature type="transmembrane region" description="Helical" evidence="6">
    <location>
        <begin position="46"/>
        <end position="72"/>
    </location>
</feature>
<evidence type="ECO:0000313" key="9">
    <source>
        <dbReference type="Proteomes" id="UP000000323"/>
    </source>
</evidence>
<dbReference type="RefSeq" id="WP_012876013.1">
    <property type="nucleotide sequence ID" value="NC_013526.1"/>
</dbReference>
<feature type="transmembrane region" description="Helical" evidence="6">
    <location>
        <begin position="175"/>
        <end position="196"/>
    </location>
</feature>
<sequence length="229" mass="23283">MSSAPIALAFSAGLVAAFNPCGFAMLPALLAYILHEVASPTERPSAGRLAAGLLFGLTMTLGFIGVFLVFGVLLTLGSRAIMGYMPYVSLLVGAALVLLGAYLLTGHQLHLRWVPGVRVRRGGGVASFFALGVGYALASLSCTLPIFLVAIGASVAAGGALAGLLAFVSYALGMGVVVTGVAVAVAAAGSIAVAWLKGVLPYVQRVSAAIVLLAGLYLIYYQLSLLALR</sequence>
<dbReference type="GO" id="GO:0016020">
    <property type="term" value="C:membrane"/>
    <property type="evidence" value="ECO:0007669"/>
    <property type="project" value="UniProtKB-SubCell"/>
</dbReference>
<accession>D1CGW1</accession>
<organism evidence="8 9">
    <name type="scientific">Thermobaculum terrenum (strain ATCC BAA-798 / CCMEE 7001 / YNP1)</name>
    <dbReference type="NCBI Taxonomy" id="525904"/>
    <lineage>
        <taxon>Bacteria</taxon>
        <taxon>Bacillati</taxon>
        <taxon>Chloroflexota</taxon>
        <taxon>Chloroflexia</taxon>
        <taxon>Candidatus Thermobaculales</taxon>
        <taxon>Candidatus Thermobaculaceae</taxon>
        <taxon>Thermobaculum</taxon>
    </lineage>
</organism>
<reference evidence="9" key="1">
    <citation type="journal article" date="2010" name="Stand. Genomic Sci.">
        <title>Complete genome sequence of 'Thermobaculum terrenum' type strain (YNP1).</title>
        <authorList>
            <person name="Kiss H."/>
            <person name="Cleland D."/>
            <person name="Lapidus A."/>
            <person name="Lucas S."/>
            <person name="Glavina Del Rio T."/>
            <person name="Nolan M."/>
            <person name="Tice H."/>
            <person name="Han C."/>
            <person name="Goodwin L."/>
            <person name="Pitluck S."/>
            <person name="Liolios K."/>
            <person name="Ivanova N."/>
            <person name="Mavromatis K."/>
            <person name="Ovchinnikova G."/>
            <person name="Pati A."/>
            <person name="Chen A."/>
            <person name="Palaniappan K."/>
            <person name="Land M."/>
            <person name="Hauser L."/>
            <person name="Chang Y."/>
            <person name="Jeffries C."/>
            <person name="Lu M."/>
            <person name="Brettin T."/>
            <person name="Detter J."/>
            <person name="Goker M."/>
            <person name="Tindall B."/>
            <person name="Beck B."/>
            <person name="McDermott T."/>
            <person name="Woyke T."/>
            <person name="Bristow J."/>
            <person name="Eisen J."/>
            <person name="Markowitz V."/>
            <person name="Hugenholtz P."/>
            <person name="Kyrpides N."/>
            <person name="Klenk H."/>
            <person name="Cheng J."/>
        </authorList>
    </citation>
    <scope>NUCLEOTIDE SEQUENCE [LARGE SCALE GENOMIC DNA]</scope>
    <source>
        <strain evidence="9">ATCC BAA-798 / YNP1</strain>
    </source>
</reference>
<feature type="transmembrane region" description="Helical" evidence="6">
    <location>
        <begin position="6"/>
        <end position="34"/>
    </location>
</feature>
<feature type="transmembrane region" description="Helical" evidence="6">
    <location>
        <begin position="208"/>
        <end position="228"/>
    </location>
</feature>
<feature type="transmembrane region" description="Helical" evidence="6">
    <location>
        <begin position="146"/>
        <end position="168"/>
    </location>
</feature>
<evidence type="ECO:0000259" key="7">
    <source>
        <dbReference type="Pfam" id="PF02683"/>
    </source>
</evidence>
<evidence type="ECO:0000256" key="6">
    <source>
        <dbReference type="SAM" id="Phobius"/>
    </source>
</evidence>
<dbReference type="Pfam" id="PF02683">
    <property type="entry name" value="DsbD_TM"/>
    <property type="match status" value="1"/>
</dbReference>
<keyword evidence="4 6" id="KW-1133">Transmembrane helix</keyword>
<name>D1CGW1_THET1</name>
<proteinExistence type="inferred from homology"/>
<dbReference type="KEGG" id="ttr:Tter_2079"/>
<keyword evidence="9" id="KW-1185">Reference proteome</keyword>
<dbReference type="Proteomes" id="UP000000323">
    <property type="component" value="Chromosome 2"/>
</dbReference>
<evidence type="ECO:0000256" key="1">
    <source>
        <dbReference type="ARBA" id="ARBA00004141"/>
    </source>
</evidence>
<evidence type="ECO:0000256" key="4">
    <source>
        <dbReference type="ARBA" id="ARBA00022989"/>
    </source>
</evidence>
<dbReference type="STRING" id="525904.Tter_2079"/>
<comment type="subcellular location">
    <subcellularLocation>
        <location evidence="1">Membrane</location>
        <topology evidence="1">Multi-pass membrane protein</topology>
    </subcellularLocation>
</comment>
<gene>
    <name evidence="8" type="ordered locus">Tter_2079</name>
</gene>
<evidence type="ECO:0000256" key="3">
    <source>
        <dbReference type="ARBA" id="ARBA00022692"/>
    </source>
</evidence>